<dbReference type="PIRSF" id="PIRSF013171">
    <property type="entry name" value="Pur_nuclsid_perm"/>
    <property type="match status" value="1"/>
</dbReference>
<keyword evidence="1" id="KW-0813">Transport</keyword>
<gene>
    <name evidence="3" type="ORF">BDY17DRAFT_329689</name>
</gene>
<comment type="similarity">
    <text evidence="1">Belongs to the NUP family.</text>
</comment>
<dbReference type="GO" id="GO:0005783">
    <property type="term" value="C:endoplasmic reticulum"/>
    <property type="evidence" value="ECO:0007669"/>
    <property type="project" value="TreeGrafter"/>
</dbReference>
<evidence type="ECO:0000256" key="2">
    <source>
        <dbReference type="SAM" id="SignalP"/>
    </source>
</evidence>
<evidence type="ECO:0000256" key="1">
    <source>
        <dbReference type="PIRNR" id="PIRNR013171"/>
    </source>
</evidence>
<dbReference type="GeneID" id="54478871"/>
<dbReference type="OrthoDB" id="2331083at2759"/>
<name>A0A6A6Q7Z8_9PEZI</name>
<dbReference type="GO" id="GO:0055085">
    <property type="term" value="P:transmembrane transport"/>
    <property type="evidence" value="ECO:0007669"/>
    <property type="project" value="InterPro"/>
</dbReference>
<dbReference type="InterPro" id="IPR009486">
    <property type="entry name" value="Pur_nuclsid_perm"/>
</dbReference>
<dbReference type="Pfam" id="PF06516">
    <property type="entry name" value="NUP"/>
    <property type="match status" value="1"/>
</dbReference>
<evidence type="ECO:0000313" key="4">
    <source>
        <dbReference type="Proteomes" id="UP000799767"/>
    </source>
</evidence>
<keyword evidence="2" id="KW-0732">Signal</keyword>
<accession>A0A6A6Q7Z8</accession>
<proteinExistence type="inferred from homology"/>
<sequence>MNLSWLLCFHLLITAVSSDVGENGQYVLQKAGRDVIRPKVFILSTFAPEANAWYQGSSLDLFANNITIPGLSPIWPDVHCDSGGEVCQLTTGLGVVNAAASLTVLWSSPRFDLRKTYFLIAAIAGINPHEATITSVTFAPYVVTLDTQYAASALEIPNNYSSGWLPLRSELPDTTDPAAYPTLIFGWEAFELNAKLMRRAMAAARKAKLEDTPATKVYRALYDYAPANEPPGIVSCVSGASNAYWAGHAYGEAFQNYTRLMTNGSGTYCATNTEDSGIHEALVRGHVAGKLDYSRVINMRTASNFDRPPPGVGALSQLLYRNQGGHEPALKNIYLAGIEVVRDVVDNWNGIFEGGIKPDNYIGDMFGSIKNQAAPRDLG</sequence>
<protein>
    <submittedName>
        <fullName evidence="3">Purine nucleoside permease</fullName>
    </submittedName>
</protein>
<feature type="signal peptide" evidence="2">
    <location>
        <begin position="1"/>
        <end position="18"/>
    </location>
</feature>
<reference evidence="3" key="1">
    <citation type="journal article" date="2020" name="Stud. Mycol.">
        <title>101 Dothideomycetes genomes: a test case for predicting lifestyles and emergence of pathogens.</title>
        <authorList>
            <person name="Haridas S."/>
            <person name="Albert R."/>
            <person name="Binder M."/>
            <person name="Bloem J."/>
            <person name="Labutti K."/>
            <person name="Salamov A."/>
            <person name="Andreopoulos B."/>
            <person name="Baker S."/>
            <person name="Barry K."/>
            <person name="Bills G."/>
            <person name="Bluhm B."/>
            <person name="Cannon C."/>
            <person name="Castanera R."/>
            <person name="Culley D."/>
            <person name="Daum C."/>
            <person name="Ezra D."/>
            <person name="Gonzalez J."/>
            <person name="Henrissat B."/>
            <person name="Kuo A."/>
            <person name="Liang C."/>
            <person name="Lipzen A."/>
            <person name="Lutzoni F."/>
            <person name="Magnuson J."/>
            <person name="Mondo S."/>
            <person name="Nolan M."/>
            <person name="Ohm R."/>
            <person name="Pangilinan J."/>
            <person name="Park H.-J."/>
            <person name="Ramirez L."/>
            <person name="Alfaro M."/>
            <person name="Sun H."/>
            <person name="Tritt A."/>
            <person name="Yoshinaga Y."/>
            <person name="Zwiers L.-H."/>
            <person name="Turgeon B."/>
            <person name="Goodwin S."/>
            <person name="Spatafora J."/>
            <person name="Crous P."/>
            <person name="Grigoriev I."/>
        </authorList>
    </citation>
    <scope>NUCLEOTIDE SEQUENCE</scope>
    <source>
        <strain evidence="3">CBS 113389</strain>
    </source>
</reference>
<dbReference type="RefSeq" id="XP_033594770.1">
    <property type="nucleotide sequence ID" value="XM_033737869.1"/>
</dbReference>
<evidence type="ECO:0000313" key="3">
    <source>
        <dbReference type="EMBL" id="KAF2488201.1"/>
    </source>
</evidence>
<dbReference type="PANTHER" id="PTHR38643:SF1">
    <property type="entry name" value="PURINE NUCLEOSIDE PERMEASE C285.05-RELATED"/>
    <property type="match status" value="1"/>
</dbReference>
<dbReference type="EMBL" id="MU001631">
    <property type="protein sequence ID" value="KAF2488201.1"/>
    <property type="molecule type" value="Genomic_DNA"/>
</dbReference>
<dbReference type="AlphaFoldDB" id="A0A6A6Q7Z8"/>
<keyword evidence="4" id="KW-1185">Reference proteome</keyword>
<organism evidence="3 4">
    <name type="scientific">Neohortaea acidophila</name>
    <dbReference type="NCBI Taxonomy" id="245834"/>
    <lineage>
        <taxon>Eukaryota</taxon>
        <taxon>Fungi</taxon>
        <taxon>Dikarya</taxon>
        <taxon>Ascomycota</taxon>
        <taxon>Pezizomycotina</taxon>
        <taxon>Dothideomycetes</taxon>
        <taxon>Dothideomycetidae</taxon>
        <taxon>Mycosphaerellales</taxon>
        <taxon>Teratosphaeriaceae</taxon>
        <taxon>Neohortaea</taxon>
    </lineage>
</organism>
<comment type="function">
    <text evidence="1">Nucleoside permease that transports adenosine and guanosine.</text>
</comment>
<feature type="chain" id="PRO_5025527215" evidence="2">
    <location>
        <begin position="19"/>
        <end position="379"/>
    </location>
</feature>
<dbReference type="PANTHER" id="PTHR38643">
    <property type="entry name" value="PURINE NUCLEOSIDE PERMEASE C285.05-RELATED"/>
    <property type="match status" value="1"/>
</dbReference>
<dbReference type="Proteomes" id="UP000799767">
    <property type="component" value="Unassembled WGS sequence"/>
</dbReference>